<evidence type="ECO:0000313" key="2">
    <source>
        <dbReference type="Proteomes" id="UP000722459"/>
    </source>
</evidence>
<sequence length="221" mass="26005">MVSEKPLCVHVVGLEGSGHHGLEPLIKSMLFKAGDYKLVSRSPIQNILKDFFAKRKYSKQIFEEKISKFFEENTEKIIFFDCSYPWAKFRTVDDQYDIIYLNELFFKYCEMKFIHLQRNIFNCIDSRRNLDGGLIQHARVIGPINKYMCNQLSILKSTRGNVFDISYENIDLELLIKIFNIDPSKMEVVRSCYESVFKISKRDFLKKASLDEINEILEILK</sequence>
<name>A0A8T5GF94_9ARCH</name>
<proteinExistence type="predicted"/>
<organism evidence="1 2">
    <name type="scientific">Candidatus Iainarchaeum sp</name>
    <dbReference type="NCBI Taxonomy" id="3101447"/>
    <lineage>
        <taxon>Archaea</taxon>
        <taxon>Candidatus Iainarchaeota</taxon>
        <taxon>Candidatus Iainarchaeia</taxon>
        <taxon>Candidatus Iainarchaeales</taxon>
        <taxon>Candidatus Iainarchaeaceae</taxon>
        <taxon>Candidatus Iainarchaeum</taxon>
    </lineage>
</organism>
<comment type="caution">
    <text evidence="1">The sequence shown here is derived from an EMBL/GenBank/DDBJ whole genome shotgun (WGS) entry which is preliminary data.</text>
</comment>
<accession>A0A8T5GF94</accession>
<reference evidence="1" key="1">
    <citation type="journal article" date="2021" name="ISME J.">
        <title>Mercury methylation by metabolically versatile and cosmopolitan marine bacteria.</title>
        <authorList>
            <person name="Lin H."/>
            <person name="Ascher D.B."/>
            <person name="Myung Y."/>
            <person name="Lamborg C.H."/>
            <person name="Hallam S.J."/>
            <person name="Gionfriddo C.M."/>
            <person name="Holt K.E."/>
            <person name="Moreau J.W."/>
        </authorList>
    </citation>
    <scope>NUCLEOTIDE SEQUENCE</scope>
    <source>
        <strain evidence="1">SI075_bin30</strain>
    </source>
</reference>
<protein>
    <submittedName>
        <fullName evidence="1">Uncharacterized protein</fullName>
    </submittedName>
</protein>
<dbReference type="Proteomes" id="UP000722459">
    <property type="component" value="Unassembled WGS sequence"/>
</dbReference>
<dbReference type="EMBL" id="JABJNZ010000030">
    <property type="protein sequence ID" value="MBT4870367.1"/>
    <property type="molecule type" value="Genomic_DNA"/>
</dbReference>
<dbReference type="AlphaFoldDB" id="A0A8T5GF94"/>
<gene>
    <name evidence="1" type="ORF">HON47_02245</name>
</gene>
<evidence type="ECO:0000313" key="1">
    <source>
        <dbReference type="EMBL" id="MBT4870367.1"/>
    </source>
</evidence>